<evidence type="ECO:0000259" key="1">
    <source>
        <dbReference type="SMART" id="SM00481"/>
    </source>
</evidence>
<dbReference type="SMART" id="SM00481">
    <property type="entry name" value="POLIIIAc"/>
    <property type="match status" value="1"/>
</dbReference>
<dbReference type="Gene3D" id="3.20.20.140">
    <property type="entry name" value="Metal-dependent hydrolases"/>
    <property type="match status" value="1"/>
</dbReference>
<evidence type="ECO:0000313" key="2">
    <source>
        <dbReference type="EMBL" id="UFP93169.1"/>
    </source>
</evidence>
<dbReference type="InterPro" id="IPR016195">
    <property type="entry name" value="Pol/histidinol_Pase-like"/>
</dbReference>
<dbReference type="PANTHER" id="PTHR42924:SF3">
    <property type="entry name" value="POLYMERASE_HISTIDINOL PHOSPHATASE N-TERMINAL DOMAIN-CONTAINING PROTEIN"/>
    <property type="match status" value="1"/>
</dbReference>
<gene>
    <name evidence="2" type="ORF">ISF26_15310</name>
</gene>
<dbReference type="CDD" id="cd07438">
    <property type="entry name" value="PHP_HisPPase_AMP"/>
    <property type="match status" value="1"/>
</dbReference>
<feature type="domain" description="Polymerase/histidinol phosphatase N-terminal" evidence="1">
    <location>
        <begin position="2"/>
        <end position="67"/>
    </location>
</feature>
<sequence length="269" mass="28838">MIELHCHTTCSDGTLTPSELVASAAAAGITALAITDHDTLSGWPEAHEACLRHGLELIPGLELSTVHNGSSLHILGFYPDPVQLAPFLEERHAARVRRAGRIVGRLAELGYPIAMPSVPTPGRFHIASALKQAGYVTDEQDAFRRWLGEGKPAYVPYEHLSAEEGIRRLRECGAVTAWAHPLLFRGGSVEEVLPALAASGLQGIEVYHSEHTPRQSARLAELARQWGLVVTGGSDFHGDNKSGVSLNMLQLPLTLLGPIKRLAGVPAAV</sequence>
<dbReference type="PANTHER" id="PTHR42924">
    <property type="entry name" value="EXONUCLEASE"/>
    <property type="match status" value="1"/>
</dbReference>
<accession>A0ABY3PHS0</accession>
<dbReference type="Gene3D" id="1.10.150.650">
    <property type="match status" value="1"/>
</dbReference>
<reference evidence="2 3" key="1">
    <citation type="journal article" date="2021" name="Genome Biol. Evol.">
        <title>Complete Genome Sequencing of a Novel Gloeobacter Species from a Waterfall Cave in Mexico.</title>
        <authorList>
            <person name="Saw J.H."/>
            <person name="Cardona T."/>
            <person name="Montejano G."/>
        </authorList>
    </citation>
    <scope>NUCLEOTIDE SEQUENCE [LARGE SCALE GENOMIC DNA]</scope>
    <source>
        <strain evidence="2">MG652769</strain>
    </source>
</reference>
<dbReference type="Pfam" id="PF02811">
    <property type="entry name" value="PHP"/>
    <property type="match status" value="1"/>
</dbReference>
<proteinExistence type="predicted"/>
<dbReference type="InterPro" id="IPR004013">
    <property type="entry name" value="PHP_dom"/>
</dbReference>
<dbReference type="EMBL" id="CP063845">
    <property type="protein sequence ID" value="UFP93169.1"/>
    <property type="molecule type" value="Genomic_DNA"/>
</dbReference>
<dbReference type="InterPro" id="IPR052018">
    <property type="entry name" value="PHP_domain"/>
</dbReference>
<keyword evidence="3" id="KW-1185">Reference proteome</keyword>
<dbReference type="RefSeq" id="WP_418886899.1">
    <property type="nucleotide sequence ID" value="NZ_CP063845.1"/>
</dbReference>
<dbReference type="InterPro" id="IPR003141">
    <property type="entry name" value="Pol/His_phosphatase_N"/>
</dbReference>
<organism evidence="2 3">
    <name type="scientific">Gloeobacter morelensis MG652769</name>
    <dbReference type="NCBI Taxonomy" id="2781736"/>
    <lineage>
        <taxon>Bacteria</taxon>
        <taxon>Bacillati</taxon>
        <taxon>Cyanobacteriota</taxon>
        <taxon>Cyanophyceae</taxon>
        <taxon>Gloeobacterales</taxon>
        <taxon>Gloeobacteraceae</taxon>
        <taxon>Gloeobacter</taxon>
        <taxon>Gloeobacter morelensis</taxon>
    </lineage>
</organism>
<protein>
    <submittedName>
        <fullName evidence="2">PHP domain-containing protein</fullName>
    </submittedName>
</protein>
<dbReference type="Proteomes" id="UP001054846">
    <property type="component" value="Chromosome"/>
</dbReference>
<name>A0ABY3PHS0_9CYAN</name>
<dbReference type="SUPFAM" id="SSF89550">
    <property type="entry name" value="PHP domain-like"/>
    <property type="match status" value="1"/>
</dbReference>
<evidence type="ECO:0000313" key="3">
    <source>
        <dbReference type="Proteomes" id="UP001054846"/>
    </source>
</evidence>